<evidence type="ECO:0000313" key="1">
    <source>
        <dbReference type="EMBL" id="WVX48276.1"/>
    </source>
</evidence>
<proteinExistence type="predicted"/>
<keyword evidence="2" id="KW-1185">Reference proteome</keyword>
<evidence type="ECO:0000313" key="2">
    <source>
        <dbReference type="Proteomes" id="UP001318682"/>
    </source>
</evidence>
<dbReference type="Proteomes" id="UP001318682">
    <property type="component" value="Chromosome"/>
</dbReference>
<name>A0ABZ2BR01_9RHOB</name>
<sequence>MAVVRWQDWNGNGLEHCCCHENAEGLVLEGVVAGTRHGAYGGHYLVRDIKRLDALQNLGLGPADLFVAFLDIPIDGIGQGRCLLTFRSSFELIKGTGSCKTFFAIFDPCRSS</sequence>
<organism evidence="1 2">
    <name type="scientific">Roseobacter fucihabitans</name>
    <dbReference type="NCBI Taxonomy" id="1537242"/>
    <lineage>
        <taxon>Bacteria</taxon>
        <taxon>Pseudomonadati</taxon>
        <taxon>Pseudomonadota</taxon>
        <taxon>Alphaproteobacteria</taxon>
        <taxon>Rhodobacterales</taxon>
        <taxon>Roseobacteraceae</taxon>
        <taxon>Roseobacter</taxon>
    </lineage>
</organism>
<dbReference type="SUPFAM" id="SSF159275">
    <property type="entry name" value="PA1994-like"/>
    <property type="match status" value="1"/>
</dbReference>
<dbReference type="EMBL" id="CP143423">
    <property type="protein sequence ID" value="WVX48276.1"/>
    <property type="molecule type" value="Genomic_DNA"/>
</dbReference>
<gene>
    <name evidence="1" type="ORF">ROLI_013560</name>
</gene>
<protein>
    <submittedName>
        <fullName evidence="1">Uncharacterized protein</fullName>
    </submittedName>
</protein>
<accession>A0ABZ2BR01</accession>
<reference evidence="2" key="1">
    <citation type="submission" date="2024-01" db="EMBL/GenBank/DDBJ databases">
        <title>Roseobacter fucihabitans sp. nov., isolated from the brown alga Fucus spiralis.</title>
        <authorList>
            <person name="Hahnke S."/>
            <person name="Berger M."/>
            <person name="Schlingloff A."/>
            <person name="Athale I."/>
            <person name="Neumann-Schaal M."/>
            <person name="Adenaya A."/>
            <person name="Poehlein A."/>
            <person name="Daniel R."/>
            <person name="Pertersen J."/>
            <person name="Brinkhoff T."/>
        </authorList>
    </citation>
    <scope>NUCLEOTIDE SEQUENCE [LARGE SCALE GENOMIC DNA]</scope>
    <source>
        <strain evidence="2">B14</strain>
    </source>
</reference>